<keyword evidence="3" id="KW-1185">Reference proteome</keyword>
<feature type="region of interest" description="Disordered" evidence="1">
    <location>
        <begin position="22"/>
        <end position="43"/>
    </location>
</feature>
<evidence type="ECO:0000313" key="2">
    <source>
        <dbReference type="EMBL" id="KAK1414405.1"/>
    </source>
</evidence>
<dbReference type="PANTHER" id="PTHR33132">
    <property type="entry name" value="OSJNBB0118P14.9 PROTEIN"/>
    <property type="match status" value="1"/>
</dbReference>
<gene>
    <name evidence="2" type="ORF">QVD17_30149</name>
</gene>
<organism evidence="2 3">
    <name type="scientific">Tagetes erecta</name>
    <name type="common">African marigold</name>
    <dbReference type="NCBI Taxonomy" id="13708"/>
    <lineage>
        <taxon>Eukaryota</taxon>
        <taxon>Viridiplantae</taxon>
        <taxon>Streptophyta</taxon>
        <taxon>Embryophyta</taxon>
        <taxon>Tracheophyta</taxon>
        <taxon>Spermatophyta</taxon>
        <taxon>Magnoliopsida</taxon>
        <taxon>eudicotyledons</taxon>
        <taxon>Gunneridae</taxon>
        <taxon>Pentapetalae</taxon>
        <taxon>asterids</taxon>
        <taxon>campanulids</taxon>
        <taxon>Asterales</taxon>
        <taxon>Asteraceae</taxon>
        <taxon>Asteroideae</taxon>
        <taxon>Heliantheae alliance</taxon>
        <taxon>Tageteae</taxon>
        <taxon>Tagetes</taxon>
    </lineage>
</organism>
<comment type="caution">
    <text evidence="2">The sequence shown here is derived from an EMBL/GenBank/DDBJ whole genome shotgun (WGS) entry which is preliminary data.</text>
</comment>
<evidence type="ECO:0000313" key="3">
    <source>
        <dbReference type="Proteomes" id="UP001229421"/>
    </source>
</evidence>
<sequence length="109" mass="11736">MSKNTSDDKIMAARLKIDMQDLSLDDDTKAAPTSPNRKSSAAKVSCMCAPTNHPGSFRCRHHRNSASVGSNLSELGNRRTASVGANLYQLGDLLIQLADVNRASLYGND</sequence>
<dbReference type="Proteomes" id="UP001229421">
    <property type="component" value="Unassembled WGS sequence"/>
</dbReference>
<dbReference type="PANTHER" id="PTHR33132:SF145">
    <property type="entry name" value="OS04G0403900 PROTEIN"/>
    <property type="match status" value="1"/>
</dbReference>
<reference evidence="2" key="1">
    <citation type="journal article" date="2023" name="bioRxiv">
        <title>Improved chromosome-level genome assembly for marigold (Tagetes erecta).</title>
        <authorList>
            <person name="Jiang F."/>
            <person name="Yuan L."/>
            <person name="Wang S."/>
            <person name="Wang H."/>
            <person name="Xu D."/>
            <person name="Wang A."/>
            <person name="Fan W."/>
        </authorList>
    </citation>
    <scope>NUCLEOTIDE SEQUENCE</scope>
    <source>
        <strain evidence="2">WSJ</strain>
        <tissue evidence="2">Leaf</tissue>
    </source>
</reference>
<name>A0AAD8NFS4_TARER</name>
<evidence type="ECO:0000256" key="1">
    <source>
        <dbReference type="SAM" id="MobiDB-lite"/>
    </source>
</evidence>
<dbReference type="AlphaFoldDB" id="A0AAD8NFS4"/>
<dbReference type="EMBL" id="JAUHHV010000008">
    <property type="protein sequence ID" value="KAK1414405.1"/>
    <property type="molecule type" value="Genomic_DNA"/>
</dbReference>
<protein>
    <submittedName>
        <fullName evidence="2">Uncharacterized protein</fullName>
    </submittedName>
</protein>
<accession>A0AAD8NFS4</accession>
<proteinExistence type="predicted"/>